<sequence>MVNYISPELSYNPHLKKLFLIFGLFLILYGLALNIIAGKSLRKFGHEQPQDRLTQPDRLVEEGIFSCMRHPAIFGNIFIAIGFAFATQNIIVILFSGWLAAAGLYFIMNIEERETLTYFKDDYCQFIKSRPPFSFSIKCLLEGIKALKR</sequence>
<dbReference type="KEGG" id="hmr:Hipma_0815"/>
<dbReference type="STRING" id="760142.Hipma_0815"/>
<keyword evidence="2 5" id="KW-0812">Transmembrane</keyword>
<dbReference type="eggNOG" id="COG2020">
    <property type="taxonomic scope" value="Bacteria"/>
</dbReference>
<dbReference type="InParanoid" id="F2LVK1"/>
<organism evidence="6 7">
    <name type="scientific">Hippea maritima (strain ATCC 700847 / DSM 10411 / MH2)</name>
    <dbReference type="NCBI Taxonomy" id="760142"/>
    <lineage>
        <taxon>Bacteria</taxon>
        <taxon>Pseudomonadati</taxon>
        <taxon>Campylobacterota</taxon>
        <taxon>Desulfurellia</taxon>
        <taxon>Desulfurellales</taxon>
        <taxon>Hippeaceae</taxon>
        <taxon>Hippea</taxon>
    </lineage>
</organism>
<feature type="transmembrane region" description="Helical" evidence="5">
    <location>
        <begin position="18"/>
        <end position="37"/>
    </location>
</feature>
<keyword evidence="4 5" id="KW-0472">Membrane</keyword>
<gene>
    <name evidence="6" type="ordered locus">Hipma_0815</name>
</gene>
<feature type="transmembrane region" description="Helical" evidence="5">
    <location>
        <begin position="77"/>
        <end position="108"/>
    </location>
</feature>
<dbReference type="HOGENOM" id="CLU_116124_0_0_7"/>
<dbReference type="EMBL" id="CP002606">
    <property type="protein sequence ID" value="AEA33785.1"/>
    <property type="molecule type" value="Genomic_DNA"/>
</dbReference>
<dbReference type="Proteomes" id="UP000008139">
    <property type="component" value="Chromosome"/>
</dbReference>
<comment type="subcellular location">
    <subcellularLocation>
        <location evidence="1">Endomembrane system</location>
        <topology evidence="1">Multi-pass membrane protein</topology>
    </subcellularLocation>
</comment>
<evidence type="ECO:0000256" key="2">
    <source>
        <dbReference type="ARBA" id="ARBA00022692"/>
    </source>
</evidence>
<reference evidence="7" key="2">
    <citation type="submission" date="2011-03" db="EMBL/GenBank/DDBJ databases">
        <title>The complete genome of Hippea maritima DSM 10411.</title>
        <authorList>
            <consortium name="US DOE Joint Genome Institute (JGI-PGF)"/>
            <person name="Lucas S."/>
            <person name="Copeland A."/>
            <person name="Lapidus A."/>
            <person name="Bruce D."/>
            <person name="Goodwin L."/>
            <person name="Pitluck S."/>
            <person name="Peters L."/>
            <person name="Kyrpides N."/>
            <person name="Mavromatis K."/>
            <person name="Pagani I."/>
            <person name="Ivanova N."/>
            <person name="Mikhailova N."/>
            <person name="Lu M."/>
            <person name="Detter J.C."/>
            <person name="Tapia R."/>
            <person name="Han C."/>
            <person name="Land M."/>
            <person name="Hauser L."/>
            <person name="Markowitz V."/>
            <person name="Cheng J.-F."/>
            <person name="Hugenholtz P."/>
            <person name="Woyke T."/>
            <person name="Wu D."/>
            <person name="Spring S."/>
            <person name="Schroeder M."/>
            <person name="Brambilla E."/>
            <person name="Klenk H.-P."/>
            <person name="Eisen J.A."/>
        </authorList>
    </citation>
    <scope>NUCLEOTIDE SEQUENCE [LARGE SCALE GENOMIC DNA]</scope>
    <source>
        <strain evidence="7">ATCC 700847 / DSM 10411 / MH2</strain>
    </source>
</reference>
<dbReference type="AlphaFoldDB" id="F2LVK1"/>
<evidence type="ECO:0000256" key="5">
    <source>
        <dbReference type="SAM" id="Phobius"/>
    </source>
</evidence>
<proteinExistence type="predicted"/>
<dbReference type="InterPro" id="IPR007318">
    <property type="entry name" value="Phopholipid_MeTrfase"/>
</dbReference>
<keyword evidence="3 5" id="KW-1133">Transmembrane helix</keyword>
<dbReference type="PROSITE" id="PS50244">
    <property type="entry name" value="S5A_REDUCTASE"/>
    <property type="match status" value="1"/>
</dbReference>
<protein>
    <submittedName>
        <fullName evidence="6">Uncharacterized protein</fullName>
    </submittedName>
</protein>
<evidence type="ECO:0000313" key="6">
    <source>
        <dbReference type="EMBL" id="AEA33785.1"/>
    </source>
</evidence>
<keyword evidence="7" id="KW-1185">Reference proteome</keyword>
<evidence type="ECO:0000256" key="1">
    <source>
        <dbReference type="ARBA" id="ARBA00004127"/>
    </source>
</evidence>
<dbReference type="Pfam" id="PF04191">
    <property type="entry name" value="PEMT"/>
    <property type="match status" value="1"/>
</dbReference>
<dbReference type="GO" id="GO:0012505">
    <property type="term" value="C:endomembrane system"/>
    <property type="evidence" value="ECO:0007669"/>
    <property type="project" value="UniProtKB-SubCell"/>
</dbReference>
<evidence type="ECO:0000256" key="4">
    <source>
        <dbReference type="ARBA" id="ARBA00023136"/>
    </source>
</evidence>
<dbReference type="Gene3D" id="1.20.120.1630">
    <property type="match status" value="1"/>
</dbReference>
<reference evidence="6 7" key="1">
    <citation type="journal article" date="2011" name="Stand. Genomic Sci.">
        <title>Complete genome sequence of the thermophilic sulfur-reducer Hippea maritima type strain (MH(2)).</title>
        <authorList>
            <person name="Huntemann M."/>
            <person name="Lu M."/>
            <person name="Nolan M."/>
            <person name="Lapidus A."/>
            <person name="Lucas S."/>
            <person name="Hammon N."/>
            <person name="Deshpande S."/>
            <person name="Cheng J.F."/>
            <person name="Tapia R."/>
            <person name="Han C."/>
            <person name="Goodwin L."/>
            <person name="Pitluck S."/>
            <person name="Liolios K."/>
            <person name="Pagani I."/>
            <person name="Ivanova N."/>
            <person name="Ovchinikova G."/>
            <person name="Pati A."/>
            <person name="Chen A."/>
            <person name="Palaniappan K."/>
            <person name="Land M."/>
            <person name="Hauser L."/>
            <person name="Jeffries C.D."/>
            <person name="Detter J.C."/>
            <person name="Brambilla E.M."/>
            <person name="Rohde M."/>
            <person name="Spring S."/>
            <person name="Goker M."/>
            <person name="Woyke T."/>
            <person name="Bristow J."/>
            <person name="Eisen J.A."/>
            <person name="Markowitz V."/>
            <person name="Hugenholtz P."/>
            <person name="Kyrpides N.C."/>
            <person name="Klenk H.P."/>
            <person name="Mavromatis K."/>
        </authorList>
    </citation>
    <scope>NUCLEOTIDE SEQUENCE [LARGE SCALE GENOMIC DNA]</scope>
    <source>
        <strain evidence="7">ATCC 700847 / DSM 10411 / MH2</strain>
    </source>
</reference>
<evidence type="ECO:0000256" key="3">
    <source>
        <dbReference type="ARBA" id="ARBA00022989"/>
    </source>
</evidence>
<name>F2LVK1_HIPMA</name>
<accession>F2LVK1</accession>
<evidence type="ECO:0000313" key="7">
    <source>
        <dbReference type="Proteomes" id="UP000008139"/>
    </source>
</evidence>